<gene>
    <name evidence="1" type="ORF">LCGC14_2910690</name>
</gene>
<comment type="caution">
    <text evidence="1">The sequence shown here is derived from an EMBL/GenBank/DDBJ whole genome shotgun (WGS) entry which is preliminary data.</text>
</comment>
<sequence>WPESCKIRRRRRCVKKPPLYTKSRRLLSGPAAGYWYGSASKATGVDQPLVSDEMLSAELAVPVMAEITLLHWVKGASVT</sequence>
<dbReference type="AlphaFoldDB" id="A0A0F8ZZD6"/>
<dbReference type="EMBL" id="LAZR01057584">
    <property type="protein sequence ID" value="KKK71759.1"/>
    <property type="molecule type" value="Genomic_DNA"/>
</dbReference>
<protein>
    <submittedName>
        <fullName evidence="1">Uncharacterized protein</fullName>
    </submittedName>
</protein>
<proteinExistence type="predicted"/>
<evidence type="ECO:0000313" key="1">
    <source>
        <dbReference type="EMBL" id="KKK71759.1"/>
    </source>
</evidence>
<name>A0A0F8ZZD6_9ZZZZ</name>
<organism evidence="1">
    <name type="scientific">marine sediment metagenome</name>
    <dbReference type="NCBI Taxonomy" id="412755"/>
    <lineage>
        <taxon>unclassified sequences</taxon>
        <taxon>metagenomes</taxon>
        <taxon>ecological metagenomes</taxon>
    </lineage>
</organism>
<accession>A0A0F8ZZD6</accession>
<feature type="non-terminal residue" evidence="1">
    <location>
        <position position="1"/>
    </location>
</feature>
<reference evidence="1" key="1">
    <citation type="journal article" date="2015" name="Nature">
        <title>Complex archaea that bridge the gap between prokaryotes and eukaryotes.</title>
        <authorList>
            <person name="Spang A."/>
            <person name="Saw J.H."/>
            <person name="Jorgensen S.L."/>
            <person name="Zaremba-Niedzwiedzka K."/>
            <person name="Martijn J."/>
            <person name="Lind A.E."/>
            <person name="van Eijk R."/>
            <person name="Schleper C."/>
            <person name="Guy L."/>
            <person name="Ettema T.J."/>
        </authorList>
    </citation>
    <scope>NUCLEOTIDE SEQUENCE</scope>
</reference>